<keyword evidence="2 5" id="KW-0645">Protease</keyword>
<evidence type="ECO:0000256" key="3">
    <source>
        <dbReference type="ARBA" id="ARBA00022801"/>
    </source>
</evidence>
<dbReference type="InterPro" id="IPR050131">
    <property type="entry name" value="Peptidase_S8_subtilisin-like"/>
</dbReference>
<dbReference type="EMBL" id="AP024484">
    <property type="protein sequence ID" value="BCS84509.1"/>
    <property type="molecule type" value="Genomic_DNA"/>
</dbReference>
<name>A0ABM7NVL1_9BACT</name>
<accession>A0ABM7NVL1</accession>
<keyword evidence="4 5" id="KW-0720">Serine protease</keyword>
<keyword evidence="3 5" id="KW-0378">Hydrolase</keyword>
<protein>
    <submittedName>
        <fullName evidence="7">Subtilisin proteinase</fullName>
    </submittedName>
</protein>
<evidence type="ECO:0000259" key="6">
    <source>
        <dbReference type="Pfam" id="PF00082"/>
    </source>
</evidence>
<evidence type="ECO:0000313" key="8">
    <source>
        <dbReference type="Proteomes" id="UP001319045"/>
    </source>
</evidence>
<dbReference type="Gene3D" id="3.40.50.200">
    <property type="entry name" value="Peptidase S8/S53 domain"/>
    <property type="match status" value="1"/>
</dbReference>
<dbReference type="SUPFAM" id="SSF52743">
    <property type="entry name" value="Subtilisin-like"/>
    <property type="match status" value="1"/>
</dbReference>
<dbReference type="RefSeq" id="WP_207154678.1">
    <property type="nucleotide sequence ID" value="NZ_AP024484.1"/>
</dbReference>
<feature type="active site" description="Charge relay system" evidence="5">
    <location>
        <position position="307"/>
    </location>
</feature>
<dbReference type="PROSITE" id="PS51892">
    <property type="entry name" value="SUBTILASE"/>
    <property type="match status" value="1"/>
</dbReference>
<evidence type="ECO:0000256" key="1">
    <source>
        <dbReference type="ARBA" id="ARBA00011073"/>
    </source>
</evidence>
<dbReference type="Pfam" id="PF00082">
    <property type="entry name" value="Peptidase_S8"/>
    <property type="match status" value="1"/>
</dbReference>
<comment type="similarity">
    <text evidence="1 5">Belongs to the peptidase S8 family.</text>
</comment>
<keyword evidence="8" id="KW-1185">Reference proteome</keyword>
<reference evidence="7 8" key="1">
    <citation type="journal article" date="2022" name="Int. J. Syst. Evol. Microbiol.">
        <title>Prevotella herbatica sp. nov., a plant polysaccharide-decomposing anaerobic bacterium isolated from a methanogenic reactor.</title>
        <authorList>
            <person name="Uek A."/>
            <person name="Tonouchi A."/>
            <person name="Kaku N."/>
            <person name="Ueki K."/>
        </authorList>
    </citation>
    <scope>NUCLEOTIDE SEQUENCE [LARGE SCALE GENOMIC DNA]</scope>
    <source>
        <strain evidence="7 8">WR041</strain>
    </source>
</reference>
<dbReference type="InterPro" id="IPR000209">
    <property type="entry name" value="Peptidase_S8/S53_dom"/>
</dbReference>
<evidence type="ECO:0000256" key="5">
    <source>
        <dbReference type="PROSITE-ProRule" id="PRU01240"/>
    </source>
</evidence>
<evidence type="ECO:0000313" key="7">
    <source>
        <dbReference type="EMBL" id="BCS84509.1"/>
    </source>
</evidence>
<feature type="domain" description="Peptidase S8/S53" evidence="6">
    <location>
        <begin position="268"/>
        <end position="571"/>
    </location>
</feature>
<organism evidence="7 8">
    <name type="scientific">Prevotella herbatica</name>
    <dbReference type="NCBI Taxonomy" id="2801997"/>
    <lineage>
        <taxon>Bacteria</taxon>
        <taxon>Pseudomonadati</taxon>
        <taxon>Bacteroidota</taxon>
        <taxon>Bacteroidia</taxon>
        <taxon>Bacteroidales</taxon>
        <taxon>Prevotellaceae</taxon>
        <taxon>Prevotella</taxon>
    </lineage>
</organism>
<feature type="active site" description="Charge relay system" evidence="5">
    <location>
        <position position="531"/>
    </location>
</feature>
<dbReference type="InterPro" id="IPR034074">
    <property type="entry name" value="Y4bN_pept_dom"/>
</dbReference>
<dbReference type="Proteomes" id="UP001319045">
    <property type="component" value="Chromosome"/>
</dbReference>
<dbReference type="CDD" id="cd04847">
    <property type="entry name" value="Peptidases_S8_Subtilisin_like_2"/>
    <property type="match status" value="1"/>
</dbReference>
<feature type="active site" description="Charge relay system" evidence="5">
    <location>
        <position position="273"/>
    </location>
</feature>
<dbReference type="PANTHER" id="PTHR43806:SF11">
    <property type="entry name" value="CEREVISIN-RELATED"/>
    <property type="match status" value="1"/>
</dbReference>
<dbReference type="PANTHER" id="PTHR43806">
    <property type="entry name" value="PEPTIDASE S8"/>
    <property type="match status" value="1"/>
</dbReference>
<dbReference type="InterPro" id="IPR036852">
    <property type="entry name" value="Peptidase_S8/S53_dom_sf"/>
</dbReference>
<evidence type="ECO:0000256" key="2">
    <source>
        <dbReference type="ARBA" id="ARBA00022670"/>
    </source>
</evidence>
<proteinExistence type="inferred from homology"/>
<sequence>MQKKHFYLANKIAETRKFKVRSQGGESKIPQRNREEHADFIKGQYEKVINDALGLQDMLTGPEETVADGVYLDVDVVKGLIPKSLDTKNGVQILKVSEEETDIVTIYVKKEKRDWLPDKVDKYIHEETITGRPKYEDLIAPINDILPADIKSLYEPYNTFEGLPQKTPLLFELWINKRYDYSIDVISQTLDEQNIECNIENRLQFDDVDVFLIKTTKETLDTLPTYLGYIEGIRRYHQPSILTETHETNREWNALLRDEISFIDGSLRVGILDSGVNNAHELLSPILPDDKMDSAIGVLDNIDHGDHGTGMAGLALLGDLTELAYRSGMNLNISHSLASVKIIENGHETDSDFYGSVIEEGIDKAQDMGAVIDCMAVTDEDTFNNSPTSSSAALDESIYHGGACDRLVLVSAGNIETSDVDYNNYLDSCKASAILSPSQAWNALTVGAYTEKAITSNRDQHPLAAPGGISPLSRSTYSWVNANWRVKPEIVMEGGNVTYSPAYGVSTDPDLSVITTSQDLSQPLIDFNATSAATALATNLAAKIKEANPDLSVLSVRALLVHSAEWTSEMNKLGKAEDIMPLCGYGVPNEAVATFSSEKCATFVFENEIVPFIEGSSSNNIYNEMHYYDLPWPSELLEAMHDENVTMRITLSYYVKPAPGRGGRNNKYRYPSATLYFDIKKSTETEKEFLARCNKNDEEDNSSKSRNATKLWNVGIERRKNGTVQSDWITCTAQELAECGKIVVCPSCGWWKERKLKNVDNKIKYSLVVSIKSEQTEIYQAVETAIKNRIGITIANI</sequence>
<gene>
    <name evidence="7" type="ORF">prwr041_04020</name>
</gene>
<evidence type="ECO:0000256" key="4">
    <source>
        <dbReference type="ARBA" id="ARBA00022825"/>
    </source>
</evidence>